<evidence type="ECO:0000313" key="3">
    <source>
        <dbReference type="EMBL" id="APE42137.1"/>
    </source>
</evidence>
<gene>
    <name evidence="3" type="ORF">BOO69_00975</name>
</gene>
<dbReference type="Proteomes" id="UP000181897">
    <property type="component" value="Chromosome"/>
</dbReference>
<reference evidence="3 4" key="1">
    <citation type="submission" date="2016-11" db="EMBL/GenBank/DDBJ databases">
        <title>Complete genome sequence of Sulfitobacter sp. AM1-D1, a toxic bacteria associated with marine dinoflagellate Alexandrium minutum in East China Sea.</title>
        <authorList>
            <person name="Yang Q."/>
            <person name="Zhang X."/>
            <person name="Tian X."/>
        </authorList>
    </citation>
    <scope>NUCLEOTIDE SEQUENCE [LARGE SCALE GENOMIC DNA]</scope>
    <source>
        <strain evidence="3 4">AM1-D1</strain>
    </source>
</reference>
<name>A0A1J0WCU1_9RHOB</name>
<evidence type="ECO:0000256" key="1">
    <source>
        <dbReference type="ARBA" id="ARBA00022729"/>
    </source>
</evidence>
<dbReference type="InterPro" id="IPR010126">
    <property type="entry name" value="Esterase_phb"/>
</dbReference>
<dbReference type="InterPro" id="IPR029058">
    <property type="entry name" value="AB_hydrolase_fold"/>
</dbReference>
<dbReference type="EMBL" id="CP018076">
    <property type="protein sequence ID" value="APE42137.1"/>
    <property type="molecule type" value="Genomic_DNA"/>
</dbReference>
<keyword evidence="4" id="KW-1185">Reference proteome</keyword>
<proteinExistence type="predicted"/>
<dbReference type="GO" id="GO:0016787">
    <property type="term" value="F:hydrolase activity"/>
    <property type="evidence" value="ECO:0007669"/>
    <property type="project" value="UniProtKB-KW"/>
</dbReference>
<dbReference type="NCBIfam" id="TIGR01840">
    <property type="entry name" value="esterase_phb"/>
    <property type="match status" value="1"/>
</dbReference>
<keyword evidence="1" id="KW-0732">Signal</keyword>
<accession>A0A1J0WCU1</accession>
<dbReference type="AlphaFoldDB" id="A0A1J0WCU1"/>
<organism evidence="3 4">
    <name type="scientific">Sulfitobacter alexandrii</name>
    <dbReference type="NCBI Taxonomy" id="1917485"/>
    <lineage>
        <taxon>Bacteria</taxon>
        <taxon>Pseudomonadati</taxon>
        <taxon>Pseudomonadota</taxon>
        <taxon>Alphaproteobacteria</taxon>
        <taxon>Rhodobacterales</taxon>
        <taxon>Roseobacteraceae</taxon>
        <taxon>Sulfitobacter</taxon>
    </lineage>
</organism>
<evidence type="ECO:0000256" key="2">
    <source>
        <dbReference type="ARBA" id="ARBA00022801"/>
    </source>
</evidence>
<protein>
    <recommendedName>
        <fullName evidence="5">PHB depolymerase family esterase</fullName>
    </recommendedName>
</protein>
<dbReference type="GO" id="GO:0005576">
    <property type="term" value="C:extracellular region"/>
    <property type="evidence" value="ECO:0007669"/>
    <property type="project" value="InterPro"/>
</dbReference>
<dbReference type="SUPFAM" id="SSF53474">
    <property type="entry name" value="alpha/beta-Hydrolases"/>
    <property type="match status" value="2"/>
</dbReference>
<keyword evidence="2" id="KW-0378">Hydrolase</keyword>
<evidence type="ECO:0000313" key="4">
    <source>
        <dbReference type="Proteomes" id="UP000181897"/>
    </source>
</evidence>
<dbReference type="RefSeq" id="WP_071969488.1">
    <property type="nucleotide sequence ID" value="NZ_CP018076.1"/>
</dbReference>
<dbReference type="PANTHER" id="PTHR43037">
    <property type="entry name" value="UNNAMED PRODUCT-RELATED"/>
    <property type="match status" value="1"/>
</dbReference>
<dbReference type="STRING" id="1917485.BOO69_00975"/>
<dbReference type="Gene3D" id="3.40.50.1820">
    <property type="entry name" value="alpha/beta hydrolase"/>
    <property type="match status" value="1"/>
</dbReference>
<sequence>MNDDFATAMRRSLALTRAGDPGAATRAIQEHLNGGTMPAATATRTLRTRAPLGDVLKGLAGKVNGMPQPSAVSVPLAPGATFEPRQYSGPHGARSYHLYVPSCDKAHLRGLIVMLHGCTQNAQDFAAGTGMNAHAERNNMLVAYPEQTQGHNAQRCWNWFEPGHQSAASGEPALLAGLATELVRDFGLPAGCTFAAGLSAGGAMAAILGATLPDVFRAVGVHSGLAPGAARDVMSAFAAMRGDDTARNLSLPCAAIVFHGAGDTTVAPVNASRLTGTLSDARRTTGTAGGRGYSVTSGKTGEGHPMELWMVERTGHAWSGGSRQGSYADPAGPDASAEMMRFFNMMIESDK</sequence>
<dbReference type="PANTHER" id="PTHR43037:SF1">
    <property type="entry name" value="BLL1128 PROTEIN"/>
    <property type="match status" value="1"/>
</dbReference>
<dbReference type="OrthoDB" id="9767239at2"/>
<dbReference type="KEGG" id="suam:BOO69_00975"/>
<evidence type="ECO:0008006" key="5">
    <source>
        <dbReference type="Google" id="ProtNLM"/>
    </source>
</evidence>
<dbReference type="InterPro" id="IPR050955">
    <property type="entry name" value="Plant_Biomass_Hydrol_Est"/>
</dbReference>
<dbReference type="Pfam" id="PF10503">
    <property type="entry name" value="Esterase_PHB"/>
    <property type="match status" value="1"/>
</dbReference>